<keyword evidence="2" id="KW-1185">Reference proteome</keyword>
<dbReference type="EMBL" id="FMJB01000021">
    <property type="protein sequence ID" value="SCM66449.1"/>
    <property type="molecule type" value="Genomic_DNA"/>
</dbReference>
<accession>A0A1M4MVL5</accession>
<proteinExistence type="predicted"/>
<name>A0A1M4MVL5_9RHOB</name>
<evidence type="ECO:0000313" key="2">
    <source>
        <dbReference type="Proteomes" id="UP000184085"/>
    </source>
</evidence>
<organism evidence="1 2">
    <name type="scientific">Donghicola eburneus</name>
    <dbReference type="NCBI Taxonomy" id="393278"/>
    <lineage>
        <taxon>Bacteria</taxon>
        <taxon>Pseudomonadati</taxon>
        <taxon>Pseudomonadota</taxon>
        <taxon>Alphaproteobacteria</taxon>
        <taxon>Rhodobacterales</taxon>
        <taxon>Roseobacteraceae</taxon>
        <taxon>Donghicola</taxon>
    </lineage>
</organism>
<protein>
    <submittedName>
        <fullName evidence="1">Uncharacterized protein</fullName>
    </submittedName>
</protein>
<sequence length="404" mass="44175">MSASVYLENIYFPTDDGEIHQIISDAKSTGNIGHIFYNPQKLAGIINPLISDKVRTHGEEVKRFSGRELRQVTLTIKNYRDFNGRSFVLSMALAERMVSYLSPLKATAARKACIVASGNLGDNFEVLPIEGLARKLDAVLSFCAGDDIAEKLLILPEGAQDDEAFIERAAKLKKAGWNPRFVKNFFDLADLWDKLGSSNAKETQSENTLDGKDPNNGKPLFDSRLLRGVALGFLLFCAALVVTFVDFHPIAADNEDFRADNDVVASLVQEKDMPSDPVDAQFKIALWSVKPAGVLGAELAPGHLFTSKDEVAVVIDPTNYDGLFGVQLSDGTELFSDGGRRIVTRHLIENIAPDWSLLATIALCGETAGSCFRNGAERVISGLREFSISEENPSVQLEVKISHP</sequence>
<gene>
    <name evidence="1" type="ORF">KARMA_0625</name>
</gene>
<dbReference type="RefSeq" id="WP_072703927.1">
    <property type="nucleotide sequence ID" value="NZ_FMJB01000021.1"/>
</dbReference>
<dbReference type="AlphaFoldDB" id="A0A1M4MVL5"/>
<reference evidence="2" key="1">
    <citation type="submission" date="2016-09" db="EMBL/GenBank/DDBJ databases">
        <authorList>
            <person name="Wibberg D."/>
        </authorList>
    </citation>
    <scope>NUCLEOTIDE SEQUENCE [LARGE SCALE GENOMIC DNA]</scope>
</reference>
<evidence type="ECO:0000313" key="1">
    <source>
        <dbReference type="EMBL" id="SCM66449.1"/>
    </source>
</evidence>
<dbReference type="Proteomes" id="UP000184085">
    <property type="component" value="Unassembled WGS sequence"/>
</dbReference>